<dbReference type="InterPro" id="IPR015915">
    <property type="entry name" value="Kelch-typ_b-propeller"/>
</dbReference>
<evidence type="ECO:0000313" key="2">
    <source>
        <dbReference type="Proteomes" id="UP000001542"/>
    </source>
</evidence>
<reference evidence="1" key="2">
    <citation type="journal article" date="2007" name="Science">
        <title>Draft genome sequence of the sexually transmitted pathogen Trichomonas vaginalis.</title>
        <authorList>
            <person name="Carlton J.M."/>
            <person name="Hirt R.P."/>
            <person name="Silva J.C."/>
            <person name="Delcher A.L."/>
            <person name="Schatz M."/>
            <person name="Zhao Q."/>
            <person name="Wortman J.R."/>
            <person name="Bidwell S.L."/>
            <person name="Alsmark U.C.M."/>
            <person name="Besteiro S."/>
            <person name="Sicheritz-Ponten T."/>
            <person name="Noel C.J."/>
            <person name="Dacks J.B."/>
            <person name="Foster P.G."/>
            <person name="Simillion C."/>
            <person name="Van de Peer Y."/>
            <person name="Miranda-Saavedra D."/>
            <person name="Barton G.J."/>
            <person name="Westrop G.D."/>
            <person name="Mueller S."/>
            <person name="Dessi D."/>
            <person name="Fiori P.L."/>
            <person name="Ren Q."/>
            <person name="Paulsen I."/>
            <person name="Zhang H."/>
            <person name="Bastida-Corcuera F.D."/>
            <person name="Simoes-Barbosa A."/>
            <person name="Brown M.T."/>
            <person name="Hayes R.D."/>
            <person name="Mukherjee M."/>
            <person name="Okumura C.Y."/>
            <person name="Schneider R."/>
            <person name="Smith A.J."/>
            <person name="Vanacova S."/>
            <person name="Villalvazo M."/>
            <person name="Haas B.J."/>
            <person name="Pertea M."/>
            <person name="Feldblyum T.V."/>
            <person name="Utterback T.R."/>
            <person name="Shu C.L."/>
            <person name="Osoegawa K."/>
            <person name="de Jong P.J."/>
            <person name="Hrdy I."/>
            <person name="Horvathova L."/>
            <person name="Zubacova Z."/>
            <person name="Dolezal P."/>
            <person name="Malik S.B."/>
            <person name="Logsdon J.M. Jr."/>
            <person name="Henze K."/>
            <person name="Gupta A."/>
            <person name="Wang C.C."/>
            <person name="Dunne R.L."/>
            <person name="Upcroft J.A."/>
            <person name="Upcroft P."/>
            <person name="White O."/>
            <person name="Salzberg S.L."/>
            <person name="Tang P."/>
            <person name="Chiu C.-H."/>
            <person name="Lee Y.-S."/>
            <person name="Embley T.M."/>
            <person name="Coombs G.H."/>
            <person name="Mottram J.C."/>
            <person name="Tachezy J."/>
            <person name="Fraser-Liggett C.M."/>
            <person name="Johnson P.J."/>
        </authorList>
    </citation>
    <scope>NUCLEOTIDE SEQUENCE [LARGE SCALE GENOMIC DNA]</scope>
    <source>
        <strain evidence="1">G3</strain>
    </source>
</reference>
<dbReference type="SUPFAM" id="SSF117281">
    <property type="entry name" value="Kelch motif"/>
    <property type="match status" value="1"/>
</dbReference>
<dbReference type="VEuPathDB" id="TrichDB:TVAG_462870"/>
<accession>A2DLZ8</accession>
<reference evidence="1" key="1">
    <citation type="submission" date="2006-10" db="EMBL/GenBank/DDBJ databases">
        <authorList>
            <person name="Amadeo P."/>
            <person name="Zhao Q."/>
            <person name="Wortman J."/>
            <person name="Fraser-Liggett C."/>
            <person name="Carlton J."/>
        </authorList>
    </citation>
    <scope>NUCLEOTIDE SEQUENCE</scope>
    <source>
        <strain evidence="1">G3</strain>
    </source>
</reference>
<dbReference type="Proteomes" id="UP000001542">
    <property type="component" value="Unassembled WGS sequence"/>
</dbReference>
<evidence type="ECO:0000313" key="1">
    <source>
        <dbReference type="EMBL" id="EAY18601.1"/>
    </source>
</evidence>
<dbReference type="AlphaFoldDB" id="A2DLZ8"/>
<sequence length="744" mass="86758">MWLIGGEGMTKYGDISEGLVKLSEIWSWDMKTSKWTLYPIQNRDLHERSVAFLNGHIYILSGQDVANCIWDIDTSNPDYLKWESIPIPDIFQVPISGSKIFICESLLLDHYLFITPGSVHDFYLSMLSTINITPKKKFNSSPLAWTAYNVMTDEFTQYKFSLTVPQTAYSTIIQDRVFIYFTDHNKKCVNYNKKLIKIKKTHLFAHETFDLVKCPKNYILDSQPIIPEFQKFQEVINSHLEGDNNDKRDSSERGYNYFLNLQKKTVLNFNDYVFYENLVAEKKVLVARYEKWSDALTDLPLCFVRDLFIFAYTDWIEETDREFIFIELMKFIKLLWQYKFYRLMWLELVQCFSKLSVDKVIALCSMTDESNVLADDKECALFKIVLYHTLNENMDKIATIINLSLLSNLRDYPLIIQSLKNKEKIIINISADSLPVSTLEYDLALMRDLSIVKCKDGKILANKNLITGVDFSQYDSKIVKAALTHRTKNSIQSIKDLISIFSLLNDADNIKYDFIYGCFRNNHSTIANFLLKDSEKLFQLLFLEKDQICNYIMEIIGEKDPKAVISIPDFKIEIHSKCPVNFKINSLTFGGTKEQMYQIAYAFYLNLEFEKISHKIPNGKMAQAFLRLLSDNEPFLYKQDLIKVKDFVINILFAEEDGSIRSEQFAEMFVDCFRAKIHEECAKRCKDTKWIAILADNKANELDLKMINWIFNTTNHDSAPNITYEESVDLLAEQKDNSFVWVNQ</sequence>
<proteinExistence type="predicted"/>
<dbReference type="VEuPathDB" id="TrichDB:TVAGG3_1012910"/>
<name>A2DLZ8_TRIV3</name>
<protein>
    <submittedName>
        <fullName evidence="1">Uncharacterized protein</fullName>
    </submittedName>
</protein>
<dbReference type="KEGG" id="tva:5464114"/>
<keyword evidence="2" id="KW-1185">Reference proteome</keyword>
<dbReference type="Gene3D" id="2.120.10.80">
    <property type="entry name" value="Kelch-type beta propeller"/>
    <property type="match status" value="1"/>
</dbReference>
<organism evidence="1 2">
    <name type="scientific">Trichomonas vaginalis (strain ATCC PRA-98 / G3)</name>
    <dbReference type="NCBI Taxonomy" id="412133"/>
    <lineage>
        <taxon>Eukaryota</taxon>
        <taxon>Metamonada</taxon>
        <taxon>Parabasalia</taxon>
        <taxon>Trichomonadida</taxon>
        <taxon>Trichomonadidae</taxon>
        <taxon>Trichomonas</taxon>
    </lineage>
</organism>
<gene>
    <name evidence="1" type="ORF">TVAG_462870</name>
</gene>
<dbReference type="EMBL" id="DS113217">
    <property type="protein sequence ID" value="EAY18601.1"/>
    <property type="molecule type" value="Genomic_DNA"/>
</dbReference>
<dbReference type="InParanoid" id="A2DLZ8"/>